<feature type="compositionally biased region" description="Basic and acidic residues" evidence="1">
    <location>
        <begin position="76"/>
        <end position="86"/>
    </location>
</feature>
<sequence length="188" mass="21146">MAAKTGPVGGAATLSSFRVQKAFSINFRENKRLLTEIKLIENDHIRNIRQVKQDIKVTRIWLDNIRESTGYSQHGLRPDSAADHSSKIGRKRGKKTPQRSETVDPSNLKHDVIIQLETTDDEEDDDVTKHSGKDQMAHVRFAWEDKTNEKHEKVVRPSTIATAAEFPTTGGARSHMKSEPADIPTNHT</sequence>
<reference evidence="3" key="1">
    <citation type="journal article" date="2002" name="Science">
        <title>The draft genome of Ciona intestinalis: insights into chordate and vertebrate origins.</title>
        <authorList>
            <person name="Dehal P."/>
            <person name="Satou Y."/>
            <person name="Campbell R.K."/>
            <person name="Chapman J."/>
            <person name="Degnan B."/>
            <person name="De Tomaso A."/>
            <person name="Davidson B."/>
            <person name="Di Gregorio A."/>
            <person name="Gelpke M."/>
            <person name="Goodstein D.M."/>
            <person name="Harafuji N."/>
            <person name="Hastings K.E."/>
            <person name="Ho I."/>
            <person name="Hotta K."/>
            <person name="Huang W."/>
            <person name="Kawashima T."/>
            <person name="Lemaire P."/>
            <person name="Martinez D."/>
            <person name="Meinertzhagen I.A."/>
            <person name="Necula S."/>
            <person name="Nonaka M."/>
            <person name="Putnam N."/>
            <person name="Rash S."/>
            <person name="Saiga H."/>
            <person name="Satake M."/>
            <person name="Terry A."/>
            <person name="Yamada L."/>
            <person name="Wang H.G."/>
            <person name="Awazu S."/>
            <person name="Azumi K."/>
            <person name="Boore J."/>
            <person name="Branno M."/>
            <person name="Chin-Bow S."/>
            <person name="DeSantis R."/>
            <person name="Doyle S."/>
            <person name="Francino P."/>
            <person name="Keys D.N."/>
            <person name="Haga S."/>
            <person name="Hayashi H."/>
            <person name="Hino K."/>
            <person name="Imai K.S."/>
            <person name="Inaba K."/>
            <person name="Kano S."/>
            <person name="Kobayashi K."/>
            <person name="Kobayashi M."/>
            <person name="Lee B.I."/>
            <person name="Makabe K.W."/>
            <person name="Manohar C."/>
            <person name="Matassi G."/>
            <person name="Medina M."/>
            <person name="Mochizuki Y."/>
            <person name="Mount S."/>
            <person name="Morishita T."/>
            <person name="Miura S."/>
            <person name="Nakayama A."/>
            <person name="Nishizaka S."/>
            <person name="Nomoto H."/>
            <person name="Ohta F."/>
            <person name="Oishi K."/>
            <person name="Rigoutsos I."/>
            <person name="Sano M."/>
            <person name="Sasaki A."/>
            <person name="Sasakura Y."/>
            <person name="Shoguchi E."/>
            <person name="Shin-i T."/>
            <person name="Spagnuolo A."/>
            <person name="Stainier D."/>
            <person name="Suzuki M.M."/>
            <person name="Tassy O."/>
            <person name="Takatori N."/>
            <person name="Tokuoka M."/>
            <person name="Yagi K."/>
            <person name="Yoshizaki F."/>
            <person name="Wada S."/>
            <person name="Zhang C."/>
            <person name="Hyatt P.D."/>
            <person name="Larimer F."/>
            <person name="Detter C."/>
            <person name="Doggett N."/>
            <person name="Glavina T."/>
            <person name="Hawkins T."/>
            <person name="Richardson P."/>
            <person name="Lucas S."/>
            <person name="Kohara Y."/>
            <person name="Levine M."/>
            <person name="Satoh N."/>
            <person name="Rokhsar D.S."/>
        </authorList>
    </citation>
    <scope>NUCLEOTIDE SEQUENCE [LARGE SCALE GENOMIC DNA]</scope>
</reference>
<evidence type="ECO:0000256" key="1">
    <source>
        <dbReference type="SAM" id="MobiDB-lite"/>
    </source>
</evidence>
<dbReference type="EMBL" id="EAAA01001528">
    <property type="status" value="NOT_ANNOTATED_CDS"/>
    <property type="molecule type" value="Genomic_DNA"/>
</dbReference>
<feature type="region of interest" description="Disordered" evidence="1">
    <location>
        <begin position="71"/>
        <end position="105"/>
    </location>
</feature>
<dbReference type="AlphaFoldDB" id="F6ZHN1"/>
<protein>
    <submittedName>
        <fullName evidence="2">Uncharacterized protein</fullName>
    </submittedName>
</protein>
<feature type="compositionally biased region" description="Basic residues" evidence="1">
    <location>
        <begin position="87"/>
        <end position="97"/>
    </location>
</feature>
<evidence type="ECO:0000313" key="2">
    <source>
        <dbReference type="Ensembl" id="ENSCINP00000000256.3"/>
    </source>
</evidence>
<reference evidence="2" key="4">
    <citation type="submission" date="2025-09" db="UniProtKB">
        <authorList>
            <consortium name="Ensembl"/>
        </authorList>
    </citation>
    <scope>IDENTIFICATION</scope>
</reference>
<dbReference type="Proteomes" id="UP000008144">
    <property type="component" value="Chromosome 2"/>
</dbReference>
<evidence type="ECO:0000313" key="3">
    <source>
        <dbReference type="Proteomes" id="UP000008144"/>
    </source>
</evidence>
<organism evidence="2 3">
    <name type="scientific">Ciona intestinalis</name>
    <name type="common">Transparent sea squirt</name>
    <name type="synonym">Ascidia intestinalis</name>
    <dbReference type="NCBI Taxonomy" id="7719"/>
    <lineage>
        <taxon>Eukaryota</taxon>
        <taxon>Metazoa</taxon>
        <taxon>Chordata</taxon>
        <taxon>Tunicata</taxon>
        <taxon>Ascidiacea</taxon>
        <taxon>Phlebobranchia</taxon>
        <taxon>Cionidae</taxon>
        <taxon>Ciona</taxon>
    </lineage>
</organism>
<reference evidence="2" key="3">
    <citation type="submission" date="2025-08" db="UniProtKB">
        <authorList>
            <consortium name="Ensembl"/>
        </authorList>
    </citation>
    <scope>IDENTIFICATION</scope>
</reference>
<reference evidence="2" key="2">
    <citation type="journal article" date="2008" name="Genome Biol.">
        <title>Improved genome assembly and evidence-based global gene model set for the chordate Ciona intestinalis: new insight into intron and operon populations.</title>
        <authorList>
            <person name="Satou Y."/>
            <person name="Mineta K."/>
            <person name="Ogasawara M."/>
            <person name="Sasakura Y."/>
            <person name="Shoguchi E."/>
            <person name="Ueno K."/>
            <person name="Yamada L."/>
            <person name="Matsumoto J."/>
            <person name="Wasserscheid J."/>
            <person name="Dewar K."/>
            <person name="Wiley G.B."/>
            <person name="Macmil S.L."/>
            <person name="Roe B.A."/>
            <person name="Zeller R.W."/>
            <person name="Hastings K.E."/>
            <person name="Lemaire P."/>
            <person name="Lindquist E."/>
            <person name="Endo T."/>
            <person name="Hotta K."/>
            <person name="Inaba K."/>
        </authorList>
    </citation>
    <scope>NUCLEOTIDE SEQUENCE [LARGE SCALE GENOMIC DNA]</scope>
    <source>
        <strain evidence="2">wild type</strain>
    </source>
</reference>
<feature type="region of interest" description="Disordered" evidence="1">
    <location>
        <begin position="161"/>
        <end position="188"/>
    </location>
</feature>
<keyword evidence="3" id="KW-1185">Reference proteome</keyword>
<proteinExistence type="predicted"/>
<dbReference type="HOGENOM" id="CLU_1440586_0_0_1"/>
<accession>F6ZHN1</accession>
<name>F6ZHN1_CIOIN</name>
<dbReference type="InParanoid" id="F6ZHN1"/>
<dbReference type="Ensembl" id="ENSCINT00000000256.3">
    <property type="protein sequence ID" value="ENSCINP00000000256.3"/>
    <property type="gene ID" value="ENSCING00000011384.2"/>
</dbReference>